<comment type="caution">
    <text evidence="1">The sequence shown here is derived from an EMBL/GenBank/DDBJ whole genome shotgun (WGS) entry which is preliminary data.</text>
</comment>
<dbReference type="PANTHER" id="PTHR32329:SF2">
    <property type="entry name" value="BIFUNCTIONAL PROTEIN [INCLUDES 2-HYDROXYACYL-COA DEHYDRATASE (N-TER) AND ITS ACTIVATOR DOMAIN (C_TERM)"/>
    <property type="match status" value="1"/>
</dbReference>
<dbReference type="EMBL" id="JAGGLT010000001">
    <property type="protein sequence ID" value="MBP2070506.1"/>
    <property type="molecule type" value="Genomic_DNA"/>
</dbReference>
<protein>
    <submittedName>
        <fullName evidence="1">Nucleotide-binding protein (Sugar kinase/HSP70/actin superfamily)</fullName>
    </submittedName>
</protein>
<accession>A0ABS4NA11</accession>
<dbReference type="RefSeq" id="WP_209452551.1">
    <property type="nucleotide sequence ID" value="NZ_JAGGLT010000001.1"/>
</dbReference>
<name>A0ABS4NA11_9THEO</name>
<evidence type="ECO:0000313" key="2">
    <source>
        <dbReference type="Proteomes" id="UP001166402"/>
    </source>
</evidence>
<dbReference type="PANTHER" id="PTHR32329">
    <property type="entry name" value="BIFUNCTIONAL PROTEIN [INCLUDES 2-HYDROXYACYL-COA DEHYDRATASE (N-TER) AND ITS ACTIVATOR DOMAIN (C_TERM)-RELATED"/>
    <property type="match status" value="1"/>
</dbReference>
<keyword evidence="1" id="KW-0418">Kinase</keyword>
<dbReference type="Gene3D" id="3.40.50.11900">
    <property type="match status" value="1"/>
</dbReference>
<gene>
    <name evidence="1" type="ORF">J2Z80_000004</name>
</gene>
<dbReference type="InterPro" id="IPR051805">
    <property type="entry name" value="Dehydratase_Activator_Redct"/>
</dbReference>
<keyword evidence="2" id="KW-1185">Reference proteome</keyword>
<keyword evidence="1" id="KW-0808">Transferase</keyword>
<organism evidence="1 2">
    <name type="scientific">Thermoanaerobacterium butyriciformans</name>
    <dbReference type="NCBI Taxonomy" id="1702242"/>
    <lineage>
        <taxon>Bacteria</taxon>
        <taxon>Bacillati</taxon>
        <taxon>Bacillota</taxon>
        <taxon>Clostridia</taxon>
        <taxon>Thermoanaerobacterales</taxon>
        <taxon>Thermoanaerobacteraceae</taxon>
        <taxon>Thermoanaerobacterium</taxon>
    </lineage>
</organism>
<proteinExistence type="predicted"/>
<reference evidence="1" key="1">
    <citation type="submission" date="2021-03" db="EMBL/GenBank/DDBJ databases">
        <title>Genomic Encyclopedia of Type Strains, Phase IV (KMG-IV): sequencing the most valuable type-strain genomes for metagenomic binning, comparative biology and taxonomic classification.</title>
        <authorList>
            <person name="Goeker M."/>
        </authorList>
    </citation>
    <scope>NUCLEOTIDE SEQUENCE</scope>
    <source>
        <strain evidence="1">DSM 101588</strain>
    </source>
</reference>
<dbReference type="InterPro" id="IPR010327">
    <property type="entry name" value="FldB/FldC_alpha/beta"/>
</dbReference>
<dbReference type="Pfam" id="PF06050">
    <property type="entry name" value="HGD-D"/>
    <property type="match status" value="1"/>
</dbReference>
<evidence type="ECO:0000313" key="1">
    <source>
        <dbReference type="EMBL" id="MBP2070506.1"/>
    </source>
</evidence>
<dbReference type="Proteomes" id="UP001166402">
    <property type="component" value="Unassembled WGS sequence"/>
</dbReference>
<sequence>MKITYPHMGSLNMILKTMFEGINVEVVEPPPVTNKTLSIGVKYSPEFVCLPYKINLGNFIEALENGADTIIMLGGIGPCRFGYYGQAQKETLIDLGYKFNMIILDPPHGRLVDFLKELSSYFPDVYWKDALKAFIFAVQKMIIADKFEKKLLILRAHENRSGITTKIFEDYMEKIKNAKNKKELDSIYKEGLEKLRQNATIKREIQLKVALVGEIYLMLEPFSNLDILKSLNELGIEVTKTDFLSDYLINSAFKLPQRMEFKKYAHGYLERDIGGHGLNTVANTVKYAEKNYDGIIQIFPFTCTPEIVAQGIIAKVSSDKNIPVMSLSYDEKTGEAGYQTRLEAFKDLLERRRLKNIKKY</sequence>
<dbReference type="GO" id="GO:0016301">
    <property type="term" value="F:kinase activity"/>
    <property type="evidence" value="ECO:0007669"/>
    <property type="project" value="UniProtKB-KW"/>
</dbReference>